<dbReference type="InterPro" id="IPR036393">
    <property type="entry name" value="AceGlu_kinase-like_sf"/>
</dbReference>
<evidence type="ECO:0000313" key="10">
    <source>
        <dbReference type="EMBL" id="MFC6440248.1"/>
    </source>
</evidence>
<dbReference type="InterPro" id="IPR015947">
    <property type="entry name" value="PUA-like_sf"/>
</dbReference>
<comment type="subcellular location">
    <subcellularLocation>
        <location evidence="8">Cytoplasm</location>
    </subcellularLocation>
</comment>
<evidence type="ECO:0000256" key="5">
    <source>
        <dbReference type="ARBA" id="ARBA00022741"/>
    </source>
</evidence>
<dbReference type="EMBL" id="JBHSUS010000001">
    <property type="protein sequence ID" value="MFC6440248.1"/>
    <property type="molecule type" value="Genomic_DNA"/>
</dbReference>
<feature type="binding site" evidence="8">
    <location>
        <begin position="164"/>
        <end position="165"/>
    </location>
    <ligand>
        <name>ATP</name>
        <dbReference type="ChEBI" id="CHEBI:30616"/>
    </ligand>
</feature>
<dbReference type="InterPro" id="IPR011529">
    <property type="entry name" value="Glu_5kinase"/>
</dbReference>
<reference evidence="11" key="1">
    <citation type="journal article" date="2019" name="Int. J. Syst. Evol. Microbiol.">
        <title>The Global Catalogue of Microorganisms (GCM) 10K type strain sequencing project: providing services to taxonomists for standard genome sequencing and annotation.</title>
        <authorList>
            <consortium name="The Broad Institute Genomics Platform"/>
            <consortium name="The Broad Institute Genome Sequencing Center for Infectious Disease"/>
            <person name="Wu L."/>
            <person name="Ma J."/>
        </authorList>
    </citation>
    <scope>NUCLEOTIDE SEQUENCE [LARGE SCALE GENOMIC DNA]</scope>
    <source>
        <strain evidence="11">CGMCC 1.16031</strain>
    </source>
</reference>
<keyword evidence="5 8" id="KW-0547">Nucleotide-binding</keyword>
<feature type="binding site" evidence="8">
    <location>
        <position position="144"/>
    </location>
    <ligand>
        <name>substrate</name>
    </ligand>
</feature>
<dbReference type="CDD" id="cd04242">
    <property type="entry name" value="AAK_G5K_ProB"/>
    <property type="match status" value="1"/>
</dbReference>
<dbReference type="EC" id="2.7.2.11" evidence="8"/>
<comment type="similarity">
    <text evidence="8">Belongs to the glutamate 5-kinase family.</text>
</comment>
<feature type="binding site" evidence="8">
    <location>
        <position position="49"/>
    </location>
    <ligand>
        <name>substrate</name>
    </ligand>
</feature>
<evidence type="ECO:0000256" key="4">
    <source>
        <dbReference type="ARBA" id="ARBA00022679"/>
    </source>
</evidence>
<dbReference type="PROSITE" id="PS00902">
    <property type="entry name" value="GLUTAMATE_5_KINASE"/>
    <property type="match status" value="1"/>
</dbReference>
<comment type="catalytic activity">
    <reaction evidence="8">
        <text>L-glutamate + ATP = L-glutamyl 5-phosphate + ADP</text>
        <dbReference type="Rhea" id="RHEA:14877"/>
        <dbReference type="ChEBI" id="CHEBI:29985"/>
        <dbReference type="ChEBI" id="CHEBI:30616"/>
        <dbReference type="ChEBI" id="CHEBI:58274"/>
        <dbReference type="ChEBI" id="CHEBI:456216"/>
        <dbReference type="EC" id="2.7.2.11"/>
    </reaction>
</comment>
<evidence type="ECO:0000256" key="1">
    <source>
        <dbReference type="ARBA" id="ARBA00022490"/>
    </source>
</evidence>
<dbReference type="PIRSF" id="PIRSF000729">
    <property type="entry name" value="GK"/>
    <property type="match status" value="1"/>
</dbReference>
<keyword evidence="1 8" id="KW-0963">Cytoplasm</keyword>
<keyword evidence="2 8" id="KW-0028">Amino-acid biosynthesis</keyword>
<evidence type="ECO:0000259" key="9">
    <source>
        <dbReference type="Pfam" id="PF00696"/>
    </source>
</evidence>
<evidence type="ECO:0000256" key="3">
    <source>
        <dbReference type="ARBA" id="ARBA00022650"/>
    </source>
</evidence>
<evidence type="ECO:0000256" key="6">
    <source>
        <dbReference type="ARBA" id="ARBA00022777"/>
    </source>
</evidence>
<gene>
    <name evidence="8 10" type="primary">proB</name>
    <name evidence="10" type="ORF">ACFP85_08820</name>
</gene>
<organism evidence="10 11">
    <name type="scientific">Pseudobowmanella zhangzhouensis</name>
    <dbReference type="NCBI Taxonomy" id="1537679"/>
    <lineage>
        <taxon>Bacteria</taxon>
        <taxon>Pseudomonadati</taxon>
        <taxon>Pseudomonadota</taxon>
        <taxon>Gammaproteobacteria</taxon>
        <taxon>Alteromonadales</taxon>
        <taxon>Alteromonadaceae</taxon>
    </lineage>
</organism>
<dbReference type="RefSeq" id="WP_131258051.1">
    <property type="nucleotide sequence ID" value="NZ_JBHSUS010000001.1"/>
</dbReference>
<feature type="binding site" evidence="8">
    <location>
        <position position="9"/>
    </location>
    <ligand>
        <name>ATP</name>
        <dbReference type="ChEBI" id="CHEBI:30616"/>
    </ligand>
</feature>
<keyword evidence="6 8" id="KW-0418">Kinase</keyword>
<keyword evidence="4 8" id="KW-0808">Transferase</keyword>
<dbReference type="InterPro" id="IPR001057">
    <property type="entry name" value="Glu/AcGlu_kinase"/>
</dbReference>
<dbReference type="GO" id="GO:0004349">
    <property type="term" value="F:glutamate 5-kinase activity"/>
    <property type="evidence" value="ECO:0007669"/>
    <property type="project" value="UniProtKB-EC"/>
</dbReference>
<dbReference type="PROSITE" id="PS50890">
    <property type="entry name" value="PUA"/>
    <property type="match status" value="1"/>
</dbReference>
<comment type="pathway">
    <text evidence="8">Amino-acid biosynthesis; L-proline biosynthesis; L-glutamate 5-semialdehyde from L-glutamate: step 1/2.</text>
</comment>
<dbReference type="NCBIfam" id="TIGR01027">
    <property type="entry name" value="proB"/>
    <property type="match status" value="1"/>
</dbReference>
<dbReference type="SUPFAM" id="SSF53633">
    <property type="entry name" value="Carbamate kinase-like"/>
    <property type="match status" value="1"/>
</dbReference>
<dbReference type="InterPro" id="IPR019797">
    <property type="entry name" value="Glutamate_5-kinase_CS"/>
</dbReference>
<protein>
    <recommendedName>
        <fullName evidence="8">Glutamate 5-kinase</fullName>
        <ecNumber evidence="8">2.7.2.11</ecNumber>
    </recommendedName>
    <alternativeName>
        <fullName evidence="8">Gamma-glutamyl kinase</fullName>
        <shortName evidence="8">GK</shortName>
    </alternativeName>
</protein>
<keyword evidence="3 8" id="KW-0641">Proline biosynthesis</keyword>
<evidence type="ECO:0000313" key="11">
    <source>
        <dbReference type="Proteomes" id="UP001596364"/>
    </source>
</evidence>
<dbReference type="PANTHER" id="PTHR43654:SF1">
    <property type="entry name" value="ISOPENTENYL PHOSPHATE KINASE"/>
    <property type="match status" value="1"/>
</dbReference>
<dbReference type="Gene3D" id="3.40.1160.10">
    <property type="entry name" value="Acetylglutamate kinase-like"/>
    <property type="match status" value="2"/>
</dbReference>
<evidence type="ECO:0000256" key="2">
    <source>
        <dbReference type="ARBA" id="ARBA00022605"/>
    </source>
</evidence>
<proteinExistence type="inferred from homology"/>
<dbReference type="InterPro" id="IPR001048">
    <property type="entry name" value="Asp/Glu/Uridylate_kinase"/>
</dbReference>
<accession>A0ABW1XJQ9</accession>
<dbReference type="InterPro" id="IPR036974">
    <property type="entry name" value="PUA_sf"/>
</dbReference>
<feature type="domain" description="Aspartate/glutamate/uridylate kinase" evidence="9">
    <location>
        <begin position="4"/>
        <end position="230"/>
    </location>
</feature>
<dbReference type="InterPro" id="IPR005715">
    <property type="entry name" value="Glu_5kinase/COase_Synthase"/>
</dbReference>
<name>A0ABW1XJQ9_9ALTE</name>
<dbReference type="Pfam" id="PF00696">
    <property type="entry name" value="AA_kinase"/>
    <property type="match status" value="1"/>
</dbReference>
<keyword evidence="11" id="KW-1185">Reference proteome</keyword>
<feature type="binding site" evidence="8">
    <location>
        <begin position="206"/>
        <end position="212"/>
    </location>
    <ligand>
        <name>ATP</name>
        <dbReference type="ChEBI" id="CHEBI:30616"/>
    </ligand>
</feature>
<dbReference type="InterPro" id="IPR041739">
    <property type="entry name" value="G5K_ProB"/>
</dbReference>
<comment type="function">
    <text evidence="8">Catalyzes the transfer of a phosphate group to glutamate to form L-glutamate 5-phosphate.</text>
</comment>
<dbReference type="PANTHER" id="PTHR43654">
    <property type="entry name" value="GLUTAMATE 5-KINASE"/>
    <property type="match status" value="1"/>
</dbReference>
<keyword evidence="7 8" id="KW-0067">ATP-binding</keyword>
<dbReference type="PRINTS" id="PR00474">
    <property type="entry name" value="GLU5KINASE"/>
</dbReference>
<evidence type="ECO:0000256" key="8">
    <source>
        <dbReference type="HAMAP-Rule" id="MF_00456"/>
    </source>
</evidence>
<dbReference type="HAMAP" id="MF_00456">
    <property type="entry name" value="ProB"/>
    <property type="match status" value="1"/>
</dbReference>
<feature type="binding site" evidence="8">
    <location>
        <position position="132"/>
    </location>
    <ligand>
        <name>substrate</name>
    </ligand>
</feature>
<evidence type="ECO:0000256" key="7">
    <source>
        <dbReference type="ARBA" id="ARBA00022840"/>
    </source>
</evidence>
<dbReference type="SUPFAM" id="SSF88697">
    <property type="entry name" value="PUA domain-like"/>
    <property type="match status" value="1"/>
</dbReference>
<dbReference type="Proteomes" id="UP001596364">
    <property type="component" value="Unassembled WGS sequence"/>
</dbReference>
<dbReference type="Gene3D" id="2.30.130.10">
    <property type="entry name" value="PUA domain"/>
    <property type="match status" value="1"/>
</dbReference>
<sequence length="353" mass="38270">MNSQRIVVKVGSALIAPDKQGCSSRYLLAIAQFIQRCRLRGIDVVLVSSGSVAAGRHLFSASDQNDITLKKAMAAAGQNEMMATWDRFFDFKTAQVLLTHADLRNRDRYQSIRDTLFALLKNGILPIVNENDAVTTDHLRVGDNDNLSAMVATAADADTLIMCTDVDGLFNKNPAQHQDAQLLKNVPRINSDIYAMAGGAISSVGTGGMRTKVEAAEKATSHGITTYIVNGQLDSTFAALLAGENPGTCFSPYEKPMQEELHWLAHTTRALGEVVIRDAGEEDFTASNVLAVKGEFSAGDTILVRNDDGEKLAKARSRYSSCLLNFIAGQSHRINALGFDEPIVQQDCMMALN</sequence>
<comment type="caution">
    <text evidence="10">The sequence shown here is derived from an EMBL/GenBank/DDBJ whole genome shotgun (WGS) entry which is preliminary data.</text>
</comment>